<dbReference type="AlphaFoldDB" id="A0A8X6QN78"/>
<proteinExistence type="predicted"/>
<accession>A0A8X6QN78</accession>
<protein>
    <submittedName>
        <fullName evidence="1">Uncharacterized protein</fullName>
    </submittedName>
</protein>
<evidence type="ECO:0000313" key="1">
    <source>
        <dbReference type="EMBL" id="GFU35763.1"/>
    </source>
</evidence>
<sequence length="127" mass="14542">MVLGRACFIRLQHPSTTMFHPSTTWTQQLQGFQYSTDQTKYQKLLGFDNPQALMTGYSTYGINAFDLLTVSSTLWVGKYPYVDYSIFDCFLQDTDIPLIVGVLFDCSQFMVPHLKQPLSRKLLAKIV</sequence>
<comment type="caution">
    <text evidence="1">The sequence shown here is derived from an EMBL/GenBank/DDBJ whole genome shotgun (WGS) entry which is preliminary data.</text>
</comment>
<reference evidence="1" key="1">
    <citation type="submission" date="2020-08" db="EMBL/GenBank/DDBJ databases">
        <title>Multicomponent nature underlies the extraordinary mechanical properties of spider dragline silk.</title>
        <authorList>
            <person name="Kono N."/>
            <person name="Nakamura H."/>
            <person name="Mori M."/>
            <person name="Yoshida Y."/>
            <person name="Ohtoshi R."/>
            <person name="Malay A.D."/>
            <person name="Moran D.A.P."/>
            <person name="Tomita M."/>
            <person name="Numata K."/>
            <person name="Arakawa K."/>
        </authorList>
    </citation>
    <scope>NUCLEOTIDE SEQUENCE</scope>
</reference>
<gene>
    <name evidence="1" type="ORF">NPIL_686441</name>
</gene>
<keyword evidence="2" id="KW-1185">Reference proteome</keyword>
<dbReference type="Proteomes" id="UP000887013">
    <property type="component" value="Unassembled WGS sequence"/>
</dbReference>
<name>A0A8X6QN78_NEPPI</name>
<organism evidence="1 2">
    <name type="scientific">Nephila pilipes</name>
    <name type="common">Giant wood spider</name>
    <name type="synonym">Nephila maculata</name>
    <dbReference type="NCBI Taxonomy" id="299642"/>
    <lineage>
        <taxon>Eukaryota</taxon>
        <taxon>Metazoa</taxon>
        <taxon>Ecdysozoa</taxon>
        <taxon>Arthropoda</taxon>
        <taxon>Chelicerata</taxon>
        <taxon>Arachnida</taxon>
        <taxon>Araneae</taxon>
        <taxon>Araneomorphae</taxon>
        <taxon>Entelegynae</taxon>
        <taxon>Araneoidea</taxon>
        <taxon>Nephilidae</taxon>
        <taxon>Nephila</taxon>
    </lineage>
</organism>
<dbReference type="EMBL" id="BMAW01130601">
    <property type="protein sequence ID" value="GFU35763.1"/>
    <property type="molecule type" value="Genomic_DNA"/>
</dbReference>
<evidence type="ECO:0000313" key="2">
    <source>
        <dbReference type="Proteomes" id="UP000887013"/>
    </source>
</evidence>